<organism evidence="1 2">
    <name type="scientific">Actinoallomurus bryophytorum</name>
    <dbReference type="NCBI Taxonomy" id="1490222"/>
    <lineage>
        <taxon>Bacteria</taxon>
        <taxon>Bacillati</taxon>
        <taxon>Actinomycetota</taxon>
        <taxon>Actinomycetes</taxon>
        <taxon>Streptosporangiales</taxon>
        <taxon>Thermomonosporaceae</taxon>
        <taxon>Actinoallomurus</taxon>
    </lineage>
</organism>
<dbReference type="InterPro" id="IPR009297">
    <property type="entry name" value="DUF952"/>
</dbReference>
<evidence type="ECO:0000313" key="1">
    <source>
        <dbReference type="EMBL" id="TQL97430.1"/>
    </source>
</evidence>
<protein>
    <submittedName>
        <fullName evidence="1">Uncharacterized protein (DUF952 family)</fullName>
    </submittedName>
</protein>
<comment type="caution">
    <text evidence="1">The sequence shown here is derived from an EMBL/GenBank/DDBJ whole genome shotgun (WGS) entry which is preliminary data.</text>
</comment>
<name>A0A543CK59_9ACTN</name>
<evidence type="ECO:0000313" key="2">
    <source>
        <dbReference type="Proteomes" id="UP000316096"/>
    </source>
</evidence>
<dbReference type="RefSeq" id="WP_141956163.1">
    <property type="nucleotide sequence ID" value="NZ_VFOZ01000001.1"/>
</dbReference>
<dbReference type="Gene3D" id="3.20.170.20">
    <property type="entry name" value="Protein of unknown function DUF952"/>
    <property type="match status" value="1"/>
</dbReference>
<proteinExistence type="predicted"/>
<dbReference type="OrthoDB" id="5638018at2"/>
<reference evidence="1 2" key="1">
    <citation type="submission" date="2019-06" db="EMBL/GenBank/DDBJ databases">
        <title>Sequencing the genomes of 1000 actinobacteria strains.</title>
        <authorList>
            <person name="Klenk H.-P."/>
        </authorList>
    </citation>
    <scope>NUCLEOTIDE SEQUENCE [LARGE SCALE GENOMIC DNA]</scope>
    <source>
        <strain evidence="1 2">DSM 102200</strain>
    </source>
</reference>
<dbReference type="Proteomes" id="UP000316096">
    <property type="component" value="Unassembled WGS sequence"/>
</dbReference>
<dbReference type="SUPFAM" id="SSF56399">
    <property type="entry name" value="ADP-ribosylation"/>
    <property type="match status" value="1"/>
</dbReference>
<accession>A0A543CK59</accession>
<gene>
    <name evidence="1" type="ORF">FB559_3016</name>
</gene>
<sequence length="104" mass="11671">MKIFHIAERPEWDAARQAGGPYEVSTRGQTLAEVGFIHASRDEEQVRTVERAFYADLDDLVLLVIDPQGLDVRHEPVGDDVFPHIYGPLPIEAVIDVRPLPGNR</sequence>
<keyword evidence="2" id="KW-1185">Reference proteome</keyword>
<dbReference type="Pfam" id="PF06108">
    <property type="entry name" value="DUF952"/>
    <property type="match status" value="1"/>
</dbReference>
<dbReference type="PANTHER" id="PTHR34129">
    <property type="entry name" value="BLR1139 PROTEIN"/>
    <property type="match status" value="1"/>
</dbReference>
<dbReference type="PANTHER" id="PTHR34129:SF1">
    <property type="entry name" value="DUF952 DOMAIN-CONTAINING PROTEIN"/>
    <property type="match status" value="1"/>
</dbReference>
<dbReference type="EMBL" id="VFOZ01000001">
    <property type="protein sequence ID" value="TQL97430.1"/>
    <property type="molecule type" value="Genomic_DNA"/>
</dbReference>
<dbReference type="AlphaFoldDB" id="A0A543CK59"/>